<evidence type="ECO:0000256" key="2">
    <source>
        <dbReference type="ARBA" id="ARBA00004496"/>
    </source>
</evidence>
<feature type="chain" id="PRO_5031266825" evidence="7">
    <location>
        <begin position="34"/>
        <end position="2133"/>
    </location>
</feature>
<dbReference type="RefSeq" id="WP_184547010.1">
    <property type="nucleotide sequence ID" value="NZ_JACHMP010000001.1"/>
</dbReference>
<dbReference type="Pfam" id="PF18911">
    <property type="entry name" value="PKD_4"/>
    <property type="match status" value="3"/>
</dbReference>
<accession>A0A7W9MJU5</accession>
<keyword evidence="7" id="KW-0732">Signal</keyword>
<evidence type="ECO:0000256" key="1">
    <source>
        <dbReference type="ARBA" id="ARBA00004138"/>
    </source>
</evidence>
<dbReference type="Gene3D" id="3.40.50.1820">
    <property type="entry name" value="alpha/beta hydrolase"/>
    <property type="match status" value="1"/>
</dbReference>
<evidence type="ECO:0000313" key="10">
    <source>
        <dbReference type="Proteomes" id="UP000540685"/>
    </source>
</evidence>
<dbReference type="NCBIfam" id="TIGR02913">
    <property type="entry name" value="HAF_rpt"/>
    <property type="match status" value="1"/>
</dbReference>
<dbReference type="InterPro" id="IPR022409">
    <property type="entry name" value="PKD/Chitinase_dom"/>
</dbReference>
<dbReference type="SUPFAM" id="SSF49299">
    <property type="entry name" value="PKD domain"/>
    <property type="match status" value="3"/>
</dbReference>
<comment type="subcellular location">
    <subcellularLocation>
        <location evidence="1">Cell projection</location>
        <location evidence="1">Cilium</location>
    </subcellularLocation>
    <subcellularLocation>
        <location evidence="2">Cytoplasm</location>
    </subcellularLocation>
</comment>
<proteinExistence type="predicted"/>
<dbReference type="InterPro" id="IPR013783">
    <property type="entry name" value="Ig-like_fold"/>
</dbReference>
<dbReference type="GO" id="GO:0005737">
    <property type="term" value="C:cytoplasm"/>
    <property type="evidence" value="ECO:0007669"/>
    <property type="project" value="UniProtKB-SubCell"/>
</dbReference>
<evidence type="ECO:0000259" key="8">
    <source>
        <dbReference type="PROSITE" id="PS50093"/>
    </source>
</evidence>
<dbReference type="CDD" id="cd00146">
    <property type="entry name" value="PKD"/>
    <property type="match status" value="2"/>
</dbReference>
<dbReference type="Pfam" id="PF18998">
    <property type="entry name" value="Flg_new_2"/>
    <property type="match status" value="1"/>
</dbReference>
<evidence type="ECO:0000256" key="4">
    <source>
        <dbReference type="ARBA" id="ARBA00023069"/>
    </source>
</evidence>
<evidence type="ECO:0000313" key="9">
    <source>
        <dbReference type="EMBL" id="MBB5823435.1"/>
    </source>
</evidence>
<dbReference type="NCBIfam" id="TIGR01451">
    <property type="entry name" value="B_ant_repeat"/>
    <property type="match status" value="1"/>
</dbReference>
<gene>
    <name evidence="9" type="ORF">F4562_006497</name>
</gene>
<evidence type="ECO:0000256" key="6">
    <source>
        <dbReference type="SAM" id="MobiDB-lite"/>
    </source>
</evidence>
<dbReference type="EMBL" id="JACHMP010000001">
    <property type="protein sequence ID" value="MBB5823435.1"/>
    <property type="molecule type" value="Genomic_DNA"/>
</dbReference>
<keyword evidence="4" id="KW-0969">Cilium</keyword>
<keyword evidence="10" id="KW-1185">Reference proteome</keyword>
<evidence type="ECO:0000256" key="7">
    <source>
        <dbReference type="SAM" id="SignalP"/>
    </source>
</evidence>
<dbReference type="InterPro" id="IPR000601">
    <property type="entry name" value="PKD_dom"/>
</dbReference>
<organism evidence="9 10">
    <name type="scientific">Streptosporangium becharense</name>
    <dbReference type="NCBI Taxonomy" id="1816182"/>
    <lineage>
        <taxon>Bacteria</taxon>
        <taxon>Bacillati</taxon>
        <taxon>Actinomycetota</taxon>
        <taxon>Actinomycetes</taxon>
        <taxon>Streptosporangiales</taxon>
        <taxon>Streptosporangiaceae</taxon>
        <taxon>Streptosporangium</taxon>
    </lineage>
</organism>
<dbReference type="InterPro" id="IPR053879">
    <property type="entry name" value="HYDIN_VesB_CFA65-like_Ig"/>
</dbReference>
<dbReference type="InterPro" id="IPR055803">
    <property type="entry name" value="DUF7379"/>
</dbReference>
<dbReference type="SMART" id="SM00089">
    <property type="entry name" value="PKD"/>
    <property type="match status" value="3"/>
</dbReference>
<dbReference type="Pfam" id="PF01345">
    <property type="entry name" value="DUF11"/>
    <property type="match status" value="1"/>
</dbReference>
<dbReference type="InterPro" id="IPR044060">
    <property type="entry name" value="Bacterial_rp_domain"/>
</dbReference>
<dbReference type="InterPro" id="IPR001434">
    <property type="entry name" value="OmcB-like_DUF11"/>
</dbReference>
<dbReference type="SUPFAM" id="SSF53474">
    <property type="entry name" value="alpha/beta-Hydrolases"/>
    <property type="match status" value="1"/>
</dbReference>
<feature type="domain" description="PKD" evidence="8">
    <location>
        <begin position="1739"/>
        <end position="1797"/>
    </location>
</feature>
<comment type="caution">
    <text evidence="9">The sequence shown here is derived from an EMBL/GenBank/DDBJ whole genome shotgun (WGS) entry which is preliminary data.</text>
</comment>
<dbReference type="InterPro" id="IPR035986">
    <property type="entry name" value="PKD_dom_sf"/>
</dbReference>
<dbReference type="InterPro" id="IPR029058">
    <property type="entry name" value="AB_hydrolase_fold"/>
</dbReference>
<dbReference type="GO" id="GO:0005975">
    <property type="term" value="P:carbohydrate metabolic process"/>
    <property type="evidence" value="ECO:0007669"/>
    <property type="project" value="UniProtKB-ARBA"/>
</dbReference>
<feature type="region of interest" description="Disordered" evidence="6">
    <location>
        <begin position="721"/>
        <end position="752"/>
    </location>
</feature>
<protein>
    <submittedName>
        <fullName evidence="9">Putative repeat protein (TIGR01451 family)</fullName>
    </submittedName>
</protein>
<keyword evidence="3" id="KW-0963">Cytoplasm</keyword>
<dbReference type="NCBIfam" id="NF041940">
    <property type="entry name" value="choice_anch_X"/>
    <property type="match status" value="1"/>
</dbReference>
<feature type="signal peptide" evidence="7">
    <location>
        <begin position="1"/>
        <end position="33"/>
    </location>
</feature>
<dbReference type="Pfam" id="PF22544">
    <property type="entry name" value="HYDIN_VesB_CFA65-like_Ig"/>
    <property type="match status" value="1"/>
</dbReference>
<name>A0A7W9MJU5_9ACTN</name>
<dbReference type="InterPro" id="IPR014262">
    <property type="entry name" value="HAF_rpt"/>
</dbReference>
<evidence type="ECO:0000256" key="3">
    <source>
        <dbReference type="ARBA" id="ARBA00022490"/>
    </source>
</evidence>
<dbReference type="PROSITE" id="PS50093">
    <property type="entry name" value="PKD"/>
    <property type="match status" value="2"/>
</dbReference>
<keyword evidence="5" id="KW-0966">Cell projection</keyword>
<evidence type="ECO:0000256" key="5">
    <source>
        <dbReference type="ARBA" id="ARBA00023273"/>
    </source>
</evidence>
<reference evidence="9 10" key="1">
    <citation type="submission" date="2020-08" db="EMBL/GenBank/DDBJ databases">
        <title>Sequencing the genomes of 1000 actinobacteria strains.</title>
        <authorList>
            <person name="Klenk H.-P."/>
        </authorList>
    </citation>
    <scope>NUCLEOTIDE SEQUENCE [LARGE SCALE GENOMIC DNA]</scope>
    <source>
        <strain evidence="9 10">DSM 46887</strain>
    </source>
</reference>
<feature type="domain" description="PKD" evidence="8">
    <location>
        <begin position="1897"/>
        <end position="1977"/>
    </location>
</feature>
<dbReference type="Pfam" id="PF24096">
    <property type="entry name" value="DUF7379"/>
    <property type="match status" value="1"/>
</dbReference>
<dbReference type="Gene3D" id="2.60.40.10">
    <property type="entry name" value="Immunoglobulins"/>
    <property type="match status" value="5"/>
</dbReference>
<sequence>MTWSLSRALAGRIAFTALVAVLSPLALPSPATAAPTPTPSPKSTKVSTASGATFIDLGPLNNNGGFIGGINNKGEVVGAVSEHTNGGGKAVMYRDGSVVDIHATLGPDIRYSRAWDINDDGAVVGTDEDSRSFLFKDGTSTRIEPKQARAINNKGQVLGGGWIRDPDGSILTLQGFEGQSLEAVSLNNLGSVVGGAEMSRDKKDKQYRAFRTRPGEPIDVKRDRLEYMDSTIAFDINDHGEVAGYGTDADGGYMPLIWDKDGRPQAMNTPRGGMVDAINNAGTGVGRLYHQDGWLHAGLFENGTGVYLSTLVPEVGWFLKRATDINDLGQITGVGTPPGEVLDHAFLIDLGDADPVISSMTFTTQIYPSEEWVEVPEAETIDGNRVRISVSMFNPGNRPVSTRLRLVEEVSGKTLPGGEIEEILPPRESVTEEVIWDTAGFAWHQGEVRSIRKVTATLVAGGVVHSSRTESYEVRPKPVALVHGYKSDAQAAWGEYPKLMRRVNSLLEGYAVGDGRIPGELNTGTESNPLKRTMTIRENAEQEAVYIEALRRGTGAFHVDVVAHSMGGLITRQYIQTEMPDSPDGRPVVNRMLQLGTPNRGSPCADMVIDLASLMNIPVPFWPATQQLTVPYVSEVFNSKVTDLKGVTASNLVGVGHGVPCYTPGGSAPEDGDGVVPESSAQFTYTDIPYTRTAHTEMTASREDFHGYVYPRLASTLVDTGNPGGVEPLRKDAAAPAGEKADAGPGTASTFATPSATVEAGKTATVPLDVPQGTAFGVTGALPSTVGLLLRDPAGQPAASYTAGSASAKQPFQGLSVPTPTAGAWKLEITNTGTAPVTAALAAWITGNPVTVTAKARQASEDGTAQVTATVADDGEPVTGATVQAILIAEDATRHELTLKDDGNSDDGAADDGTYGATTGPLADGVYSVTVKADTTKGTRTARDAVSIRKADTREFELELSAQPGGSVTASPAQEKYRAGTEVTLTATAEAGRIPLGWTVDGKERPGGTLTLTMDRAHTVVARFGSYTVTEIGALPGGDASHTEAVALNDRGQVAATTKDKDQRSRAVRWQAGALTDLGGLTCTDVPGFPCGAGATGINEAGDVSGWAHATVGGNNQQHAVVFRGNSITDLQPASGTLTNSRARDLNDNGQVFGWMDGQQGVSPYVMWNQGTAKRLPTTPQYMGYGSPSDRVNGKGTVAGSYVTKWDGLGIPTSWEPAVYQNGVTTPLELPECESKSGGAHDVNATGLVVGAGTCNTGEKVTTHAYAWKDGRRTDLGEGVAHAVNDHGLVAGFTGTSAADVPILWLDGRRYKLEDLLPRPKCDTKTVPCMTLTSLLDVNSSGQILARGFIHDHSVDNGNKRERSFLLTPSTVRADLEVKHTVSPAEPAPGTTVTWTSTVTNKGPDPATAVRLDMVVPQEAGKTACETSRGLCTAFAGGFRNTVKVLEPGWSATVKVTATIPSGTADETELTARAGVSSLAVTDPEHADDSASATAKVRHALNRTGINWADPIRVGTTSYPVEVTLTNRGTGEMSLIDIKTEGPFTQTEVCPEKLGPGDVCKVAVAFAPTQVGPASGKLTFTTDGAESPYVVTLAGQGAEANAAPVIEVPAAPVQGTAGEPFTVTVTFADADTADTHTAKVEWGDGSPVPAEVKQEAGGGTVTATRTFDKPVEGTVLVEVRDSKGDIAAEPVRYVITDKTSNTAPVVTAGPDAELTVNETFRRTVSFTDPGSTSWTATVDYGDGSGPAPVTPDGTQIALEHRWTAAGTYPVTVTVRDDGGLQTSAVFSVTVLAAETPNQAPQVKVSGAGDIAEGAAWTGEAAFTDPDSTSWTATVDYGDGSGPKTVPVNGKELQLKHVAADNGQRTVTVTVTDDKGATGTSELRLNVTNAAPEVSLTAPVADTVVAVGVPLTLEASFTDPGTADTHTAVWTVGGQRVTGAVTGRGGKGTTALPHVFTKAGRYPISVTVTDDDGAATTADTAGEGKEKVHVLVYDPAGSLVGAGATASPADSCRLTAACGRAGAAAFLVTASYPRKATTPTGGLSYQAPGFRLRDTSYTVLAAADGTAILRGKGRVNGTVDVTFEVTAVDSGKPFDRTDQLRLRVWRKDGELVYDNQRTGPPPAVTGIVRVSGRN</sequence>
<dbReference type="InterPro" id="IPR047589">
    <property type="entry name" value="DUF11_rpt"/>
</dbReference>
<feature type="region of interest" description="Disordered" evidence="6">
    <location>
        <begin position="898"/>
        <end position="919"/>
    </location>
</feature>
<dbReference type="Proteomes" id="UP000540685">
    <property type="component" value="Unassembled WGS sequence"/>
</dbReference>